<dbReference type="EMBL" id="LT629772">
    <property type="protein sequence ID" value="SDT09670.1"/>
    <property type="molecule type" value="Genomic_DNA"/>
</dbReference>
<dbReference type="GO" id="GO:0046872">
    <property type="term" value="F:metal ion binding"/>
    <property type="evidence" value="ECO:0007669"/>
    <property type="project" value="UniProtKB-KW"/>
</dbReference>
<dbReference type="PANTHER" id="PTHR42796:SF7">
    <property type="entry name" value="2-DEHYDRO-3-DEOXY-D-ARABINONATE DEHYDRATASE"/>
    <property type="match status" value="1"/>
</dbReference>
<reference evidence="4 5" key="1">
    <citation type="submission" date="2016-10" db="EMBL/GenBank/DDBJ databases">
        <authorList>
            <person name="de Groot N.N."/>
        </authorList>
    </citation>
    <scope>NUCLEOTIDE SEQUENCE [LARGE SCALE GENOMIC DNA]</scope>
    <source>
        <strain evidence="4 5">DSM 21800</strain>
    </source>
</reference>
<dbReference type="RefSeq" id="WP_091527282.1">
    <property type="nucleotide sequence ID" value="NZ_LT629772.1"/>
</dbReference>
<dbReference type="Gene3D" id="3.90.850.10">
    <property type="entry name" value="Fumarylacetoacetase-like, C-terminal domain"/>
    <property type="match status" value="1"/>
</dbReference>
<evidence type="ECO:0000313" key="4">
    <source>
        <dbReference type="EMBL" id="SDT09670.1"/>
    </source>
</evidence>
<comment type="similarity">
    <text evidence="1">Belongs to the FAH family.</text>
</comment>
<feature type="domain" description="Fumarylacetoacetase-like C-terminal" evidence="3">
    <location>
        <begin position="235"/>
        <end position="374"/>
    </location>
</feature>
<dbReference type="GO" id="GO:0044281">
    <property type="term" value="P:small molecule metabolic process"/>
    <property type="evidence" value="ECO:0007669"/>
    <property type="project" value="UniProtKB-ARBA"/>
</dbReference>
<protein>
    <submittedName>
        <fullName evidence="4">Fumarylacetoacetate (FAA) hydrolase family protein</fullName>
    </submittedName>
</protein>
<dbReference type="InterPro" id="IPR011234">
    <property type="entry name" value="Fumarylacetoacetase-like_C"/>
</dbReference>
<dbReference type="SUPFAM" id="SSF56529">
    <property type="entry name" value="FAH"/>
    <property type="match status" value="1"/>
</dbReference>
<dbReference type="PANTHER" id="PTHR42796">
    <property type="entry name" value="FUMARYLACETOACETATE HYDROLASE DOMAIN-CONTAINING PROTEIN 2A-RELATED"/>
    <property type="match status" value="1"/>
</dbReference>
<evidence type="ECO:0000259" key="3">
    <source>
        <dbReference type="Pfam" id="PF01557"/>
    </source>
</evidence>
<evidence type="ECO:0000256" key="2">
    <source>
        <dbReference type="ARBA" id="ARBA00022723"/>
    </source>
</evidence>
<keyword evidence="5" id="KW-1185">Reference proteome</keyword>
<dbReference type="Proteomes" id="UP000199103">
    <property type="component" value="Chromosome I"/>
</dbReference>
<sequence length="408" mass="43310">MVSQPQSPTSLIDSESLVAQVLPDDAGTATLVGRLLDPAVGPCVVAVRGDELIDITHLAPTTADLFDNPDRVAVVCAADGDRRWRLADVLRASFDPAGDDRQPRLLAPIDVQVLKAAGVTFARSMIERVIEERSAGDPDRAAEVRRQVADVVGENISVEPGTPQAEKAKQVLISEGLWSQYLEVGIGPDPEIFTKAPVLSAVGVGAAIGILARSTWNNPEPEMVLINTSAGEPVGATLGNDVNLRDFEGRSALLLAEAKDNNASCAIGPFVRLFDDSFGYDDAATIDVTLRISGPDGFRLEGINPVSEISRDPRTLVAHAYGDHHQYPDGFVLFTGTMFAPTEDRDHPGQGFTHKVGDEVSISSPRLGSLINIVQTAEAAPDWTVGVRSLMRNLAGRGLLATGSAQPS</sequence>
<keyword evidence="4" id="KW-0378">Hydrolase</keyword>
<organism evidence="4 5">
    <name type="scientific">Microlunatus soli</name>
    <dbReference type="NCBI Taxonomy" id="630515"/>
    <lineage>
        <taxon>Bacteria</taxon>
        <taxon>Bacillati</taxon>
        <taxon>Actinomycetota</taxon>
        <taxon>Actinomycetes</taxon>
        <taxon>Propionibacteriales</taxon>
        <taxon>Propionibacteriaceae</taxon>
        <taxon>Microlunatus</taxon>
    </lineage>
</organism>
<evidence type="ECO:0000256" key="1">
    <source>
        <dbReference type="ARBA" id="ARBA00010211"/>
    </source>
</evidence>
<name>A0A1H1XKB1_9ACTN</name>
<evidence type="ECO:0000313" key="5">
    <source>
        <dbReference type="Proteomes" id="UP000199103"/>
    </source>
</evidence>
<dbReference type="Pfam" id="PF01557">
    <property type="entry name" value="FAA_hydrolase"/>
    <property type="match status" value="1"/>
</dbReference>
<dbReference type="STRING" id="630515.SAMN04489812_4121"/>
<proteinExistence type="inferred from homology"/>
<accession>A0A1H1XKB1</accession>
<dbReference type="InterPro" id="IPR036663">
    <property type="entry name" value="Fumarylacetoacetase_C_sf"/>
</dbReference>
<dbReference type="InterPro" id="IPR051121">
    <property type="entry name" value="FAH"/>
</dbReference>
<dbReference type="OrthoDB" id="9779415at2"/>
<gene>
    <name evidence="4" type="ORF">SAMN04489812_4121</name>
</gene>
<dbReference type="GO" id="GO:0016787">
    <property type="term" value="F:hydrolase activity"/>
    <property type="evidence" value="ECO:0007669"/>
    <property type="project" value="UniProtKB-KW"/>
</dbReference>
<dbReference type="AlphaFoldDB" id="A0A1H1XKB1"/>
<keyword evidence="2" id="KW-0479">Metal-binding</keyword>